<organism evidence="1 2">
    <name type="scientific">Legionella drancourtii LLAP12</name>
    <dbReference type="NCBI Taxonomy" id="658187"/>
    <lineage>
        <taxon>Bacteria</taxon>
        <taxon>Pseudomonadati</taxon>
        <taxon>Pseudomonadota</taxon>
        <taxon>Gammaproteobacteria</taxon>
        <taxon>Legionellales</taxon>
        <taxon>Legionellaceae</taxon>
        <taxon>Legionella</taxon>
    </lineage>
</organism>
<reference evidence="1 2" key="1">
    <citation type="journal article" date="2011" name="BMC Genomics">
        <title>Insight into cross-talk between intra-amoebal pathogens.</title>
        <authorList>
            <person name="Gimenez G."/>
            <person name="Bertelli C."/>
            <person name="Moliner C."/>
            <person name="Robert C."/>
            <person name="Raoult D."/>
            <person name="Fournier P.E."/>
            <person name="Greub G."/>
        </authorList>
    </citation>
    <scope>NUCLEOTIDE SEQUENCE [LARGE SCALE GENOMIC DNA]</scope>
    <source>
        <strain evidence="1 2">LLAP12</strain>
    </source>
</reference>
<proteinExistence type="predicted"/>
<dbReference type="InParanoid" id="G9EME0"/>
<sequence>MFDNKRECLDNGRSSWKNKRQNFLLTNIYRGVFCNVGRVD</sequence>
<protein>
    <submittedName>
        <fullName evidence="1">Uncharacterized protein</fullName>
    </submittedName>
</protein>
<dbReference type="EMBL" id="JH413812">
    <property type="protein sequence ID" value="EHL31553.1"/>
    <property type="molecule type" value="Genomic_DNA"/>
</dbReference>
<evidence type="ECO:0000313" key="1">
    <source>
        <dbReference type="EMBL" id="EHL31553.1"/>
    </source>
</evidence>
<evidence type="ECO:0000313" key="2">
    <source>
        <dbReference type="Proteomes" id="UP000002770"/>
    </source>
</evidence>
<keyword evidence="2" id="KW-1185">Reference proteome</keyword>
<dbReference type="HOGENOM" id="CLU_3291752_0_0_6"/>
<dbReference type="Proteomes" id="UP000002770">
    <property type="component" value="Unassembled WGS sequence"/>
</dbReference>
<gene>
    <name evidence="1" type="ORF">LDG_6406</name>
</gene>
<accession>G9EME0</accession>
<name>G9EME0_9GAMM</name>
<dbReference type="AlphaFoldDB" id="G9EME0"/>